<organism evidence="1 2">
    <name type="scientific">Streptosporangium saharense</name>
    <dbReference type="NCBI Taxonomy" id="1706840"/>
    <lineage>
        <taxon>Bacteria</taxon>
        <taxon>Bacillati</taxon>
        <taxon>Actinomycetota</taxon>
        <taxon>Actinomycetes</taxon>
        <taxon>Streptosporangiales</taxon>
        <taxon>Streptosporangiaceae</taxon>
        <taxon>Streptosporangium</taxon>
    </lineage>
</organism>
<gene>
    <name evidence="1" type="ORF">FHS44_001802</name>
</gene>
<dbReference type="AlphaFoldDB" id="A0A7W7VM08"/>
<evidence type="ECO:0000313" key="1">
    <source>
        <dbReference type="EMBL" id="MBB4914730.1"/>
    </source>
</evidence>
<evidence type="ECO:0000313" key="2">
    <source>
        <dbReference type="Proteomes" id="UP000552644"/>
    </source>
</evidence>
<accession>A0A7W7VM08</accession>
<comment type="caution">
    <text evidence="1">The sequence shown here is derived from an EMBL/GenBank/DDBJ whole genome shotgun (WGS) entry which is preliminary data.</text>
</comment>
<proteinExistence type="predicted"/>
<dbReference type="RefSeq" id="WP_184713336.1">
    <property type="nucleotide sequence ID" value="NZ_JACHJP010000001.1"/>
</dbReference>
<dbReference type="EMBL" id="JACHJP010000001">
    <property type="protein sequence ID" value="MBB4914730.1"/>
    <property type="molecule type" value="Genomic_DNA"/>
</dbReference>
<protein>
    <submittedName>
        <fullName evidence="1">Uncharacterized protein</fullName>
    </submittedName>
</protein>
<dbReference type="Proteomes" id="UP000552644">
    <property type="component" value="Unassembled WGS sequence"/>
</dbReference>
<sequence length="101" mass="10686">MQKRVIGTVASLLLILLTVVHTPLQAHHELRHEPGVAVALASGAVLPPASPYKAGSSLPPPALWRGGPARVVWLRPRPPAVVVTRAVHDPSEPRAPPSDDL</sequence>
<name>A0A7W7VM08_9ACTN</name>
<reference evidence="1 2" key="1">
    <citation type="submission" date="2020-08" db="EMBL/GenBank/DDBJ databases">
        <title>Genomic Encyclopedia of Type Strains, Phase III (KMG-III): the genomes of soil and plant-associated and newly described type strains.</title>
        <authorList>
            <person name="Whitman W."/>
        </authorList>
    </citation>
    <scope>NUCLEOTIDE SEQUENCE [LARGE SCALE GENOMIC DNA]</scope>
    <source>
        <strain evidence="1 2">CECT 8840</strain>
    </source>
</reference>
<keyword evidence="2" id="KW-1185">Reference proteome</keyword>